<proteinExistence type="predicted"/>
<evidence type="ECO:0008006" key="3">
    <source>
        <dbReference type="Google" id="ProtNLM"/>
    </source>
</evidence>
<evidence type="ECO:0000313" key="2">
    <source>
        <dbReference type="Proteomes" id="UP000095657"/>
    </source>
</evidence>
<sequence length="136" mass="15885">MAENFKTDFFTDRIGRGIQDIFQAQLDIATKRIYQKGRERRKVQGTGEIIQGRSGALMAALQNPNYLVIPDGEGVIAHSNLPLYTRFLDMKKHGNYQIYNRQIYGILYHDTLGKIKYEYQDYVRERVKEMFVSSLK</sequence>
<organism evidence="1 2">
    <name type="scientific">Bacteroides caccae</name>
    <dbReference type="NCBI Taxonomy" id="47678"/>
    <lineage>
        <taxon>Bacteria</taxon>
        <taxon>Pseudomonadati</taxon>
        <taxon>Bacteroidota</taxon>
        <taxon>Bacteroidia</taxon>
        <taxon>Bacteroidales</taxon>
        <taxon>Bacteroidaceae</taxon>
        <taxon>Bacteroides</taxon>
    </lineage>
</organism>
<dbReference type="EMBL" id="CZAI01000007">
    <property type="protein sequence ID" value="CUP81864.1"/>
    <property type="molecule type" value="Genomic_DNA"/>
</dbReference>
<dbReference type="AlphaFoldDB" id="A0A174R8U6"/>
<gene>
    <name evidence="1" type="ORF">ERS852494_03172</name>
</gene>
<evidence type="ECO:0000313" key="1">
    <source>
        <dbReference type="EMBL" id="CUP81864.1"/>
    </source>
</evidence>
<accession>A0A174R8U6</accession>
<name>A0A174R8U6_9BACE</name>
<dbReference type="RefSeq" id="WP_055172954.1">
    <property type="nucleotide sequence ID" value="NZ_CZAI01000007.1"/>
</dbReference>
<reference evidence="1 2" key="1">
    <citation type="submission" date="2015-09" db="EMBL/GenBank/DDBJ databases">
        <authorList>
            <consortium name="Pathogen Informatics"/>
        </authorList>
    </citation>
    <scope>NUCLEOTIDE SEQUENCE [LARGE SCALE GENOMIC DNA]</scope>
    <source>
        <strain evidence="1 2">2789STDY5834880</strain>
    </source>
</reference>
<dbReference type="STRING" id="47678.ERS852494_03172"/>
<protein>
    <recommendedName>
        <fullName evidence="3">HK97 gp10 family phage protein</fullName>
    </recommendedName>
</protein>
<dbReference type="Proteomes" id="UP000095657">
    <property type="component" value="Unassembled WGS sequence"/>
</dbReference>